<dbReference type="SUPFAM" id="SSF82153">
    <property type="entry name" value="FAS1 domain"/>
    <property type="match status" value="1"/>
</dbReference>
<name>Q10Z50_TRIEI</name>
<protein>
    <submittedName>
        <fullName evidence="2">Beta-Ig-H3/fasciclin</fullName>
    </submittedName>
</protein>
<dbReference type="KEGG" id="ter:Tery_3372"/>
<dbReference type="PANTHER" id="PTHR10900:SF77">
    <property type="entry name" value="FI19380P1"/>
    <property type="match status" value="1"/>
</dbReference>
<dbReference type="Pfam" id="PF02469">
    <property type="entry name" value="Fasciclin"/>
    <property type="match status" value="1"/>
</dbReference>
<dbReference type="FunFam" id="2.30.180.10:FF:000019">
    <property type="entry name" value="Cell surface lipoprotein"/>
    <property type="match status" value="1"/>
</dbReference>
<dbReference type="InterPro" id="IPR036378">
    <property type="entry name" value="FAS1_dom_sf"/>
</dbReference>
<dbReference type="InterPro" id="IPR050904">
    <property type="entry name" value="Adhesion/Biosynth-related"/>
</dbReference>
<dbReference type="EMBL" id="CP000393">
    <property type="protein sequence ID" value="ABG52474.1"/>
    <property type="molecule type" value="Genomic_DNA"/>
</dbReference>
<dbReference type="STRING" id="203124.Tery_3372"/>
<dbReference type="PROSITE" id="PS50213">
    <property type="entry name" value="FAS1"/>
    <property type="match status" value="1"/>
</dbReference>
<dbReference type="SMART" id="SM00554">
    <property type="entry name" value="FAS1"/>
    <property type="match status" value="1"/>
</dbReference>
<dbReference type="InterPro" id="IPR000782">
    <property type="entry name" value="FAS1_domain"/>
</dbReference>
<evidence type="ECO:0000259" key="1">
    <source>
        <dbReference type="PROSITE" id="PS50213"/>
    </source>
</evidence>
<dbReference type="RefSeq" id="WP_011612819.1">
    <property type="nucleotide sequence ID" value="NC_008312.1"/>
</dbReference>
<dbReference type="eggNOG" id="COG2335">
    <property type="taxonomic scope" value="Bacteria"/>
</dbReference>
<dbReference type="Gene3D" id="2.30.180.10">
    <property type="entry name" value="FAS1 domain"/>
    <property type="match status" value="1"/>
</dbReference>
<sequence>MNGQNLLNLFFKKPVKILGLICATLGLIFTSAFYSLPALANQQLVNQPTLIAYAESDIVSTAVEAGKFNTLAAALKAADLVGVLQGEGPFTVFAPIDEAFAALPPGLVEDLLRPENKDKLIQILTYHVVPGKVTSGDLESGKVKTVEGDDIDVKVSNAGVKVDDANVIIPDILASNGVIHVIDSVIIPSK</sequence>
<evidence type="ECO:0000313" key="2">
    <source>
        <dbReference type="EMBL" id="ABG52474.1"/>
    </source>
</evidence>
<dbReference type="OrthoDB" id="9800666at2"/>
<dbReference type="GO" id="GO:0005615">
    <property type="term" value="C:extracellular space"/>
    <property type="evidence" value="ECO:0007669"/>
    <property type="project" value="TreeGrafter"/>
</dbReference>
<organism evidence="2">
    <name type="scientific">Trichodesmium erythraeum (strain IMS101)</name>
    <dbReference type="NCBI Taxonomy" id="203124"/>
    <lineage>
        <taxon>Bacteria</taxon>
        <taxon>Bacillati</taxon>
        <taxon>Cyanobacteriota</taxon>
        <taxon>Cyanophyceae</taxon>
        <taxon>Oscillatoriophycideae</taxon>
        <taxon>Oscillatoriales</taxon>
        <taxon>Microcoleaceae</taxon>
        <taxon>Trichodesmium</taxon>
    </lineage>
</organism>
<dbReference type="AlphaFoldDB" id="Q10Z50"/>
<gene>
    <name evidence="2" type="ordered locus">Tery_3372</name>
</gene>
<feature type="domain" description="FAS1" evidence="1">
    <location>
        <begin position="55"/>
        <end position="186"/>
    </location>
</feature>
<accession>Q10Z50</accession>
<dbReference type="PANTHER" id="PTHR10900">
    <property type="entry name" value="PERIOSTIN-RELATED"/>
    <property type="match status" value="1"/>
</dbReference>
<reference evidence="2" key="1">
    <citation type="submission" date="2006-06" db="EMBL/GenBank/DDBJ databases">
        <title>Complete sequence of Trichodesmium erythraeum IMS101.</title>
        <authorList>
            <consortium name="US DOE Joint Genome Institute"/>
            <person name="Copeland A."/>
            <person name="Lucas S."/>
            <person name="Lapidus A."/>
            <person name="Barry K."/>
            <person name="Detter J.C."/>
            <person name="Glavina del Rio T."/>
            <person name="Hammon N."/>
            <person name="Israni S."/>
            <person name="Dalin E."/>
            <person name="Tice H."/>
            <person name="Pitluck S."/>
            <person name="Kiss H."/>
            <person name="Munk A.C."/>
            <person name="Brettin T."/>
            <person name="Bruce D."/>
            <person name="Han C."/>
            <person name="Tapia R."/>
            <person name="Gilna P."/>
            <person name="Schmutz J."/>
            <person name="Larimer F."/>
            <person name="Land M."/>
            <person name="Hauser L."/>
            <person name="Kyrpides N."/>
            <person name="Kim E."/>
            <person name="Richardson P."/>
        </authorList>
    </citation>
    <scope>NUCLEOTIDE SEQUENCE [LARGE SCALE GENOMIC DNA]</scope>
    <source>
        <strain evidence="2">IMS101</strain>
    </source>
</reference>
<dbReference type="HOGENOM" id="CLU_031281_4_2_3"/>
<proteinExistence type="predicted"/>